<feature type="transmembrane region" description="Helical" evidence="1">
    <location>
        <begin position="225"/>
        <end position="250"/>
    </location>
</feature>
<reference evidence="3" key="1">
    <citation type="journal article" date="2016" name="Nature">
        <title>The genome of the seagrass Zostera marina reveals angiosperm adaptation to the sea.</title>
        <authorList>
            <person name="Olsen J.L."/>
            <person name="Rouze P."/>
            <person name="Verhelst B."/>
            <person name="Lin Y.-C."/>
            <person name="Bayer T."/>
            <person name="Collen J."/>
            <person name="Dattolo E."/>
            <person name="De Paoli E."/>
            <person name="Dittami S."/>
            <person name="Maumus F."/>
            <person name="Michel G."/>
            <person name="Kersting A."/>
            <person name="Lauritano C."/>
            <person name="Lohaus R."/>
            <person name="Toepel M."/>
            <person name="Tonon T."/>
            <person name="Vanneste K."/>
            <person name="Amirebrahimi M."/>
            <person name="Brakel J."/>
            <person name="Bostroem C."/>
            <person name="Chovatia M."/>
            <person name="Grimwood J."/>
            <person name="Jenkins J.W."/>
            <person name="Jueterbock A."/>
            <person name="Mraz A."/>
            <person name="Stam W.T."/>
            <person name="Tice H."/>
            <person name="Bornberg-Bauer E."/>
            <person name="Green P.J."/>
            <person name="Pearson G.A."/>
            <person name="Procaccini G."/>
            <person name="Duarte C.M."/>
            <person name="Schmutz J."/>
            <person name="Reusch T.B.H."/>
            <person name="Van de Peer Y."/>
        </authorList>
    </citation>
    <scope>NUCLEOTIDE SEQUENCE [LARGE SCALE GENOMIC DNA]</scope>
    <source>
        <strain evidence="3">cv. Finnish</strain>
    </source>
</reference>
<protein>
    <submittedName>
        <fullName evidence="2">Uncharacterized protein</fullName>
    </submittedName>
</protein>
<keyword evidence="1" id="KW-1133">Transmembrane helix</keyword>
<organism evidence="2 3">
    <name type="scientific">Zostera marina</name>
    <name type="common">Eelgrass</name>
    <dbReference type="NCBI Taxonomy" id="29655"/>
    <lineage>
        <taxon>Eukaryota</taxon>
        <taxon>Viridiplantae</taxon>
        <taxon>Streptophyta</taxon>
        <taxon>Embryophyta</taxon>
        <taxon>Tracheophyta</taxon>
        <taxon>Spermatophyta</taxon>
        <taxon>Magnoliopsida</taxon>
        <taxon>Liliopsida</taxon>
        <taxon>Zosteraceae</taxon>
        <taxon>Zostera</taxon>
    </lineage>
</organism>
<dbReference type="PANTHER" id="PTHR33133">
    <property type="entry name" value="OS08G0107100 PROTEIN-RELATED"/>
    <property type="match status" value="1"/>
</dbReference>
<dbReference type="Proteomes" id="UP000036987">
    <property type="component" value="Unassembled WGS sequence"/>
</dbReference>
<comment type="caution">
    <text evidence="2">The sequence shown here is derived from an EMBL/GenBank/DDBJ whole genome shotgun (WGS) entry which is preliminary data.</text>
</comment>
<dbReference type="AlphaFoldDB" id="A0A0K9NXD4"/>
<feature type="transmembrane region" description="Helical" evidence="1">
    <location>
        <begin position="89"/>
        <end position="117"/>
    </location>
</feature>
<evidence type="ECO:0000313" key="3">
    <source>
        <dbReference type="Proteomes" id="UP000036987"/>
    </source>
</evidence>
<feature type="transmembrane region" description="Helical" evidence="1">
    <location>
        <begin position="23"/>
        <end position="43"/>
    </location>
</feature>
<feature type="transmembrane region" description="Helical" evidence="1">
    <location>
        <begin position="171"/>
        <end position="204"/>
    </location>
</feature>
<proteinExistence type="predicted"/>
<feature type="transmembrane region" description="Helical" evidence="1">
    <location>
        <begin position="64"/>
        <end position="83"/>
    </location>
</feature>
<dbReference type="EMBL" id="LFYR01001587">
    <property type="protein sequence ID" value="KMZ60697.1"/>
    <property type="molecule type" value="Genomic_DNA"/>
</dbReference>
<keyword evidence="3" id="KW-1185">Reference proteome</keyword>
<dbReference type="PANTHER" id="PTHR33133:SF3">
    <property type="entry name" value="TRANSMEMBRANE PROTEIN"/>
    <property type="match status" value="1"/>
</dbReference>
<keyword evidence="1" id="KW-0472">Membrane</keyword>
<sequence length="318" mass="35117">MQAMAGGVREIVRQTIHVFFKHYHMFASIAGLFVFPASASLLISHAILPSSSQFLNTIQYRFRSLFLAAGFPVTTDFFSLVGLKLSQTIFTFFFTLPFTLTLLLVAKASVMSIVCRLQWEQCHSFSLRVYGCLFKTTLCNSMLILTANAAVFSFLFVVFNTADVFFGSSSTVILILSALGAIVYSIILAHVIVICNLSLVVSAVDNKGGFFPFIKSFFLVRSRPSTALFLAIPANLGMAAVEGLFQYRVIKQYYYNNHAANTSLMLESISIIYIHSLLVVLDVIASCLFFNTCTAGIRDEQEEASSAASVNQKLQQLV</sequence>
<evidence type="ECO:0000256" key="1">
    <source>
        <dbReference type="SAM" id="Phobius"/>
    </source>
</evidence>
<gene>
    <name evidence="2" type="ORF">ZOSMA_57G00320</name>
</gene>
<dbReference type="OMA" id="CIFFKSC"/>
<keyword evidence="1" id="KW-0812">Transmembrane</keyword>
<accession>A0A0K9NXD4</accession>
<dbReference type="OrthoDB" id="687732at2759"/>
<feature type="transmembrane region" description="Helical" evidence="1">
    <location>
        <begin position="138"/>
        <end position="159"/>
    </location>
</feature>
<dbReference type="GO" id="GO:0016020">
    <property type="term" value="C:membrane"/>
    <property type="evidence" value="ECO:0000318"/>
    <property type="project" value="GO_Central"/>
</dbReference>
<name>A0A0K9NXD4_ZOSMR</name>
<evidence type="ECO:0000313" key="2">
    <source>
        <dbReference type="EMBL" id="KMZ60697.1"/>
    </source>
</evidence>
<feature type="transmembrane region" description="Helical" evidence="1">
    <location>
        <begin position="270"/>
        <end position="290"/>
    </location>
</feature>